<dbReference type="GO" id="GO:0019372">
    <property type="term" value="P:lipoxygenase pathway"/>
    <property type="evidence" value="ECO:0000318"/>
    <property type="project" value="GO_Central"/>
</dbReference>
<evidence type="ECO:0000256" key="12">
    <source>
        <dbReference type="PIRSR" id="PIRSR601885-3"/>
    </source>
</evidence>
<comment type="similarity">
    <text evidence="3 14">Belongs to the lipoxygenase family.</text>
</comment>
<dbReference type="InterPro" id="IPR036226">
    <property type="entry name" value="LipOase_C_sf"/>
</dbReference>
<dbReference type="SMART" id="SM00308">
    <property type="entry name" value="LH2"/>
    <property type="match status" value="1"/>
</dbReference>
<evidence type="ECO:0000256" key="4">
    <source>
        <dbReference type="ARBA" id="ARBA00022490"/>
    </source>
</evidence>
<evidence type="ECO:0000313" key="19">
    <source>
        <dbReference type="Proteomes" id="UP000002279"/>
    </source>
</evidence>
<dbReference type="GO" id="GO:0106255">
    <property type="term" value="F:hydroperoxy icosatetraenoate isomerase activity"/>
    <property type="evidence" value="ECO:0007669"/>
    <property type="project" value="Ensembl"/>
</dbReference>
<feature type="domain" description="PLAT" evidence="16">
    <location>
        <begin position="51"/>
        <end position="168"/>
    </location>
</feature>
<dbReference type="PROSITE" id="PS00711">
    <property type="entry name" value="LIPOXYGENASE_1"/>
    <property type="match status" value="1"/>
</dbReference>
<dbReference type="GO" id="GO:0016020">
    <property type="term" value="C:membrane"/>
    <property type="evidence" value="ECO:0007669"/>
    <property type="project" value="GOC"/>
</dbReference>
<dbReference type="GO" id="GO:0051122">
    <property type="term" value="P:hepoxilin biosynthetic process"/>
    <property type="evidence" value="ECO:0000318"/>
    <property type="project" value="GO_Central"/>
</dbReference>
<keyword evidence="9" id="KW-0443">Lipid metabolism</keyword>
<dbReference type="GO" id="GO:0045444">
    <property type="term" value="P:fat cell differentiation"/>
    <property type="evidence" value="ECO:0007669"/>
    <property type="project" value="Ensembl"/>
</dbReference>
<dbReference type="SUPFAM" id="SSF48484">
    <property type="entry name" value="Lipoxigenase"/>
    <property type="match status" value="1"/>
</dbReference>
<feature type="binding site" evidence="11">
    <location>
        <position position="129"/>
    </location>
    <ligand>
        <name>Ca(2+)</name>
        <dbReference type="ChEBI" id="CHEBI:29108"/>
        <label>1</label>
    </ligand>
</feature>
<evidence type="ECO:0000313" key="18">
    <source>
        <dbReference type="Ensembl" id="ENSOANP00000050916.1"/>
    </source>
</evidence>
<feature type="region of interest" description="Disordered" evidence="15">
    <location>
        <begin position="1"/>
        <end position="47"/>
    </location>
</feature>
<dbReference type="Gene3D" id="3.10.450.60">
    <property type="match status" value="1"/>
</dbReference>
<dbReference type="PANTHER" id="PTHR11771">
    <property type="entry name" value="LIPOXYGENASE"/>
    <property type="match status" value="1"/>
</dbReference>
<keyword evidence="6 14" id="KW-0223">Dioxygenase</keyword>
<feature type="compositionally biased region" description="Basic and acidic residues" evidence="15">
    <location>
        <begin position="26"/>
        <end position="41"/>
    </location>
</feature>
<feature type="site" description="Essential for stabilizing binding to COTL1" evidence="12">
    <location>
        <position position="153"/>
    </location>
</feature>
<evidence type="ECO:0000256" key="11">
    <source>
        <dbReference type="PIRSR" id="PIRSR601885-2"/>
    </source>
</evidence>
<proteinExistence type="inferred from homology"/>
<gene>
    <name evidence="18" type="primary">ALOXE3</name>
</gene>
<dbReference type="GO" id="GO:0005506">
    <property type="term" value="F:iron ion binding"/>
    <property type="evidence" value="ECO:0007669"/>
    <property type="project" value="InterPro"/>
</dbReference>
<dbReference type="FunFam" id="2.60.60.20:FF:000002">
    <property type="entry name" value="Arachidonate 5-lipoxygenase a"/>
    <property type="match status" value="1"/>
</dbReference>
<dbReference type="GO" id="GO:0016702">
    <property type="term" value="F:oxidoreductase activity, acting on single donors with incorporation of molecular oxygen, incorporation of two atoms of oxygen"/>
    <property type="evidence" value="ECO:0000318"/>
    <property type="project" value="GO_Central"/>
</dbReference>
<reference evidence="18" key="3">
    <citation type="submission" date="2025-09" db="UniProtKB">
        <authorList>
            <consortium name="Ensembl"/>
        </authorList>
    </citation>
    <scope>IDENTIFICATION</scope>
    <source>
        <strain evidence="18">Glennie</strain>
    </source>
</reference>
<evidence type="ECO:0000256" key="15">
    <source>
        <dbReference type="SAM" id="MobiDB-lite"/>
    </source>
</evidence>
<feature type="binding site" evidence="10">
    <location>
        <position position="459"/>
    </location>
    <ligand>
        <name>Fe cation</name>
        <dbReference type="ChEBI" id="CHEBI:24875"/>
        <note>catalytic</note>
    </ligand>
</feature>
<evidence type="ECO:0000256" key="10">
    <source>
        <dbReference type="PIRSR" id="PIRSR601885-1"/>
    </source>
</evidence>
<dbReference type="GO" id="GO:0005737">
    <property type="term" value="C:cytoplasm"/>
    <property type="evidence" value="ECO:0007669"/>
    <property type="project" value="UniProtKB-SubCell"/>
</dbReference>
<name>A0A6I8PDV9_ORNAN</name>
<dbReference type="GO" id="GO:0043651">
    <property type="term" value="P:linoleic acid metabolic process"/>
    <property type="evidence" value="ECO:0000318"/>
    <property type="project" value="GO_Central"/>
</dbReference>
<evidence type="ECO:0000256" key="8">
    <source>
        <dbReference type="ARBA" id="ARBA00023004"/>
    </source>
</evidence>
<dbReference type="Proteomes" id="UP000002279">
    <property type="component" value="Chromosome X5"/>
</dbReference>
<dbReference type="GO" id="GO:0046513">
    <property type="term" value="P:ceramide biosynthetic process"/>
    <property type="evidence" value="ECO:0007669"/>
    <property type="project" value="Ensembl"/>
</dbReference>
<evidence type="ECO:0000256" key="9">
    <source>
        <dbReference type="ARBA" id="ARBA00023098"/>
    </source>
</evidence>
<keyword evidence="4" id="KW-0963">Cytoplasm</keyword>
<evidence type="ECO:0000256" key="5">
    <source>
        <dbReference type="ARBA" id="ARBA00022723"/>
    </source>
</evidence>
<dbReference type="PRINTS" id="PR00467">
    <property type="entry name" value="MAMLPOXGNASE"/>
</dbReference>
<evidence type="ECO:0000259" key="17">
    <source>
        <dbReference type="PROSITE" id="PS51393"/>
    </source>
</evidence>
<evidence type="ECO:0000256" key="6">
    <source>
        <dbReference type="ARBA" id="ARBA00022964"/>
    </source>
</evidence>
<dbReference type="InterPro" id="IPR036392">
    <property type="entry name" value="PLAT/LH2_dom_sf"/>
</dbReference>
<dbReference type="InterPro" id="IPR013819">
    <property type="entry name" value="LipOase_C"/>
</dbReference>
<dbReference type="PROSITE" id="PS51393">
    <property type="entry name" value="LIPOXYGENASE_3"/>
    <property type="match status" value="1"/>
</dbReference>
<dbReference type="InterPro" id="IPR020834">
    <property type="entry name" value="LipOase_CS"/>
</dbReference>
<comment type="cofactor">
    <cofactor evidence="10">
        <name>Fe cation</name>
        <dbReference type="ChEBI" id="CHEBI:24875"/>
    </cofactor>
    <text evidence="10">Binds 1 Fe cation per subunit.</text>
</comment>
<feature type="binding site" evidence="10">
    <location>
        <position position="757"/>
    </location>
    <ligand>
        <name>Fe cation</name>
        <dbReference type="ChEBI" id="CHEBI:24875"/>
        <note>catalytic</note>
    </ligand>
</feature>
<dbReference type="InterPro" id="IPR000907">
    <property type="entry name" value="LipOase"/>
</dbReference>
<comment type="pathway">
    <text evidence="2">Lipid metabolism.</text>
</comment>
<evidence type="ECO:0000256" key="1">
    <source>
        <dbReference type="ARBA" id="ARBA00004496"/>
    </source>
</evidence>
<dbReference type="AlphaFoldDB" id="A0A6I8PDV9"/>
<dbReference type="GO" id="GO:0034440">
    <property type="term" value="P:lipid oxidation"/>
    <property type="evidence" value="ECO:0000318"/>
    <property type="project" value="GO_Central"/>
</dbReference>
<accession>A0A6I8PDV9</accession>
<protein>
    <submittedName>
        <fullName evidence="18">Arachidonate epidermal lipoxygenase 3</fullName>
    </submittedName>
</protein>
<evidence type="ECO:0000256" key="2">
    <source>
        <dbReference type="ARBA" id="ARBA00005189"/>
    </source>
</evidence>
<reference evidence="18 19" key="1">
    <citation type="journal article" date="2008" name="Nature">
        <title>Genome analysis of the platypus reveals unique signatures of evolution.</title>
        <authorList>
            <person name="Warren W.C."/>
            <person name="Hillier L.W."/>
            <person name="Marshall Graves J.A."/>
            <person name="Birney E."/>
            <person name="Ponting C.P."/>
            <person name="Grutzner F."/>
            <person name="Belov K."/>
            <person name="Miller W."/>
            <person name="Clarke L."/>
            <person name="Chinwalla A.T."/>
            <person name="Yang S.P."/>
            <person name="Heger A."/>
            <person name="Locke D.P."/>
            <person name="Miethke P."/>
            <person name="Waters P.D."/>
            <person name="Veyrunes F."/>
            <person name="Fulton L."/>
            <person name="Fulton B."/>
            <person name="Graves T."/>
            <person name="Wallis J."/>
            <person name="Puente X.S."/>
            <person name="Lopez-Otin C."/>
            <person name="Ordonez G.R."/>
            <person name="Eichler E.E."/>
            <person name="Chen L."/>
            <person name="Cheng Z."/>
            <person name="Deakin J.E."/>
            <person name="Alsop A."/>
            <person name="Thompson K."/>
            <person name="Kirby P."/>
            <person name="Papenfuss A.T."/>
            <person name="Wakefield M.J."/>
            <person name="Olender T."/>
            <person name="Lancet D."/>
            <person name="Huttley G.A."/>
            <person name="Smit A.F."/>
            <person name="Pask A."/>
            <person name="Temple-Smith P."/>
            <person name="Batzer M.A."/>
            <person name="Walker J.A."/>
            <person name="Konkel M.K."/>
            <person name="Harris R.S."/>
            <person name="Whittington C.M."/>
            <person name="Wong E.S."/>
            <person name="Gemmell N.J."/>
            <person name="Buschiazzo E."/>
            <person name="Vargas Jentzsch I.M."/>
            <person name="Merkel A."/>
            <person name="Schmitz J."/>
            <person name="Zemann A."/>
            <person name="Churakov G."/>
            <person name="Kriegs J.O."/>
            <person name="Brosius J."/>
            <person name="Murchison E.P."/>
            <person name="Sachidanandam R."/>
            <person name="Smith C."/>
            <person name="Hannon G.J."/>
            <person name="Tsend-Ayush E."/>
            <person name="McMillan D."/>
            <person name="Attenborough R."/>
            <person name="Rens W."/>
            <person name="Ferguson-Smith M."/>
            <person name="Lefevre C.M."/>
            <person name="Sharp J.A."/>
            <person name="Nicholas K.R."/>
            <person name="Ray D.A."/>
            <person name="Kube M."/>
            <person name="Reinhardt R."/>
            <person name="Pringle T.H."/>
            <person name="Taylor J."/>
            <person name="Jones R.C."/>
            <person name="Nixon B."/>
            <person name="Dacheux J.L."/>
            <person name="Niwa H."/>
            <person name="Sekita Y."/>
            <person name="Huang X."/>
            <person name="Stark A."/>
            <person name="Kheradpour P."/>
            <person name="Kellis M."/>
            <person name="Flicek P."/>
            <person name="Chen Y."/>
            <person name="Webber C."/>
            <person name="Hardison R."/>
            <person name="Nelson J."/>
            <person name="Hallsworth-Pepin K."/>
            <person name="Delehaunty K."/>
            <person name="Markovic C."/>
            <person name="Minx P."/>
            <person name="Feng Y."/>
            <person name="Kremitzki C."/>
            <person name="Mitreva M."/>
            <person name="Glasscock J."/>
            <person name="Wylie T."/>
            <person name="Wohldmann P."/>
            <person name="Thiru P."/>
            <person name="Nhan M.N."/>
            <person name="Pohl C.S."/>
            <person name="Smith S.M."/>
            <person name="Hou S."/>
            <person name="Nefedov M."/>
            <person name="de Jong P.J."/>
            <person name="Renfree M.B."/>
            <person name="Mardis E.R."/>
            <person name="Wilson R.K."/>
        </authorList>
    </citation>
    <scope>NUCLEOTIDE SEQUENCE [LARGE SCALE GENOMIC DNA]</scope>
    <source>
        <strain evidence="18 19">Glennie</strain>
    </source>
</reference>
<feature type="binding site" evidence="10">
    <location>
        <position position="634"/>
    </location>
    <ligand>
        <name>Fe cation</name>
        <dbReference type="ChEBI" id="CHEBI:24875"/>
        <note>catalytic</note>
    </ligand>
</feature>
<keyword evidence="11" id="KW-0106">Calcium</keyword>
<sequence>FLSERETERERDCKTSLWEQSRSRPRAREPPTREKRERDSCRPPPPLPDMVLYKVKVATGPFLKAGTTDSISVTLVGTCGESPKQLLDHIGKDFAPGAVDEYKVPCKADLGELLLLRLHKERYSFFPKDSWYCSHLTVTAPDGQWYRFPCYQWIEGYCSLELRQGTGRTVCHDTLPLLLEHRKQELRARQRSYRWKIYAPGFPRCLDVRSFEEMESSSNYSLTKMTPSMQETPGNSLPGFPMKVDVHSLMHMDANIRYSVTKTTSLLLNAIPASLGMKLRGLLDRKGSWKKLDDVRKIFWCHKTSTSEFVTEHWREDWFFGYQYLNGVNPVMLRRCCRLPENFPVTSDMVAPVLGPGRCLHEELEGGRVYLADYQILEEAPINRLNGVCQHVAAPLCLLWLSPLGNLLPLAIQLSQTPGPDSPIFLPSDSEWDWLTAKTWVRNSEFLIHENNTHFLCTHLLAEAFSLSTLRHLPLCHPLYKLLIPHTRYTLQVNTIARATLLNSEGLVDKTTSIGRAGLLYLMRTGLQRLNYSTLCLPDSLQERGVLSLPHYYYRDDGMKIWKAIECFVSDIVTYYYPNDTSVQEDSELQAWVWEIFTQAFLGRESSGFPSHLDTPKELIKFLTMIIFNCSAQHAAVNSGQHDFGAWMPNAPSSMRQPPPCVKGTTTLQTYLDTLPEVNITCNTLLLFWLVSQEPKDQRHLGHYPDQHFTEECPGRSVVAFQRRLAEISQEIRARNKTLALPYAYLDPPLIENSVSI</sequence>
<dbReference type="GeneTree" id="ENSGT00940000156796"/>
<feature type="compositionally biased region" description="Basic and acidic residues" evidence="15">
    <location>
        <begin position="1"/>
        <end position="14"/>
    </location>
</feature>
<feature type="binding site" evidence="10">
    <location>
        <position position="454"/>
    </location>
    <ligand>
        <name>Fe cation</name>
        <dbReference type="ChEBI" id="CHEBI:24875"/>
        <note>catalytic</note>
    </ligand>
</feature>
<feature type="binding site" evidence="11">
    <location>
        <position position="88"/>
    </location>
    <ligand>
        <name>Ca(2+)</name>
        <dbReference type="ChEBI" id="CHEBI:29108"/>
        <label>1</label>
    </ligand>
</feature>
<dbReference type="Ensembl" id="ENSOANT00000055860.1">
    <property type="protein sequence ID" value="ENSOANP00000050916.1"/>
    <property type="gene ID" value="ENSOANG00000038161.1"/>
</dbReference>
<feature type="binding site" evidence="11">
    <location>
        <position position="66"/>
    </location>
    <ligand>
        <name>Ca(2+)</name>
        <dbReference type="ChEBI" id="CHEBI:29108"/>
        <label>1</label>
    </ligand>
</feature>
<dbReference type="InParanoid" id="A0A6I8PDV9"/>
<dbReference type="InterPro" id="IPR001024">
    <property type="entry name" value="PLAT/LH2_dom"/>
</dbReference>
<dbReference type="CDD" id="cd01753">
    <property type="entry name" value="PLAT_LOX"/>
    <property type="match status" value="1"/>
</dbReference>
<dbReference type="GO" id="GO:0061436">
    <property type="term" value="P:establishment of skin barrier"/>
    <property type="evidence" value="ECO:0007669"/>
    <property type="project" value="Ensembl"/>
</dbReference>
<evidence type="ECO:0000256" key="14">
    <source>
        <dbReference type="RuleBase" id="RU003974"/>
    </source>
</evidence>
<reference evidence="18" key="2">
    <citation type="submission" date="2025-08" db="UniProtKB">
        <authorList>
            <consortium name="Ensembl"/>
        </authorList>
    </citation>
    <scope>IDENTIFICATION</scope>
    <source>
        <strain evidence="18">Glennie</strain>
    </source>
</reference>
<keyword evidence="5 10" id="KW-0479">Metal-binding</keyword>
<dbReference type="Gene3D" id="2.60.60.20">
    <property type="entry name" value="PLAT/LH2 domain"/>
    <property type="match status" value="1"/>
</dbReference>
<dbReference type="Bgee" id="ENSOANG00000038161">
    <property type="expression patterns" value="Expressed in endometrium and 1 other cell type or tissue"/>
</dbReference>
<evidence type="ECO:0000256" key="3">
    <source>
        <dbReference type="ARBA" id="ARBA00009419"/>
    </source>
</evidence>
<keyword evidence="7 14" id="KW-0560">Oxidoreductase</keyword>
<dbReference type="GO" id="GO:0035357">
    <property type="term" value="P:peroxisome proliferator activated receptor signaling pathway"/>
    <property type="evidence" value="ECO:0007669"/>
    <property type="project" value="Ensembl"/>
</dbReference>
<evidence type="ECO:0000256" key="7">
    <source>
        <dbReference type="ARBA" id="ARBA00023002"/>
    </source>
</evidence>
<dbReference type="PROSITE" id="PS00081">
    <property type="entry name" value="LIPOXYGENASE_2"/>
    <property type="match status" value="1"/>
</dbReference>
<dbReference type="GO" id="GO:0019369">
    <property type="term" value="P:arachidonate metabolic process"/>
    <property type="evidence" value="ECO:0000318"/>
    <property type="project" value="GO_Central"/>
</dbReference>
<keyword evidence="19" id="KW-1185">Reference proteome</keyword>
<dbReference type="InterPro" id="IPR020833">
    <property type="entry name" value="LipOase_Fe_BS"/>
</dbReference>
<organism evidence="18 19">
    <name type="scientific">Ornithorhynchus anatinus</name>
    <name type="common">Duckbill platypus</name>
    <dbReference type="NCBI Taxonomy" id="9258"/>
    <lineage>
        <taxon>Eukaryota</taxon>
        <taxon>Metazoa</taxon>
        <taxon>Chordata</taxon>
        <taxon>Craniata</taxon>
        <taxon>Vertebrata</taxon>
        <taxon>Euteleostomi</taxon>
        <taxon>Mammalia</taxon>
        <taxon>Monotremata</taxon>
        <taxon>Ornithorhynchidae</taxon>
        <taxon>Ornithorhynchus</taxon>
    </lineage>
</organism>
<evidence type="ECO:0000259" key="16">
    <source>
        <dbReference type="PROSITE" id="PS50095"/>
    </source>
</evidence>
<comment type="subcellular location">
    <subcellularLocation>
        <location evidence="1">Cytoplasm</location>
    </subcellularLocation>
</comment>
<dbReference type="FunCoup" id="A0A6I8PDV9">
    <property type="interactions" value="393"/>
</dbReference>
<dbReference type="Pfam" id="PF01477">
    <property type="entry name" value="PLAT"/>
    <property type="match status" value="1"/>
</dbReference>
<dbReference type="PRINTS" id="PR00087">
    <property type="entry name" value="LIPOXYGENASE"/>
</dbReference>
<dbReference type="Gene3D" id="1.20.245.10">
    <property type="entry name" value="Lipoxygenase-1, Domain 5"/>
    <property type="match status" value="2"/>
</dbReference>
<dbReference type="PROSITE" id="PS50095">
    <property type="entry name" value="PLAT"/>
    <property type="match status" value="1"/>
</dbReference>
<evidence type="ECO:0000256" key="13">
    <source>
        <dbReference type="PROSITE-ProRule" id="PRU00152"/>
    </source>
</evidence>
<dbReference type="InterPro" id="IPR001885">
    <property type="entry name" value="LipOase_mml"/>
</dbReference>
<dbReference type="Pfam" id="PF00305">
    <property type="entry name" value="Lipoxygenase"/>
    <property type="match status" value="1"/>
</dbReference>
<feature type="domain" description="Lipoxygenase" evidence="17">
    <location>
        <begin position="168"/>
        <end position="757"/>
    </location>
</feature>
<dbReference type="SUPFAM" id="SSF49723">
    <property type="entry name" value="Lipase/lipooxygenase domain (PLAT/LH2 domain)"/>
    <property type="match status" value="1"/>
</dbReference>
<comment type="caution">
    <text evidence="13">Lacks conserved residue(s) required for the propagation of feature annotation.</text>
</comment>
<dbReference type="FunFam" id="1.20.245.10:FF:000001">
    <property type="entry name" value="Arachidonate 5-lipoxygenase a"/>
    <property type="match status" value="1"/>
</dbReference>
<dbReference type="InterPro" id="IPR042062">
    <property type="entry name" value="PLAT_LOX_verte"/>
</dbReference>
<keyword evidence="8 10" id="KW-0408">Iron</keyword>